<accession>A0AAN7W1T4</accession>
<evidence type="ECO:0000259" key="2">
    <source>
        <dbReference type="Pfam" id="PF14479"/>
    </source>
</evidence>
<dbReference type="PANTHER" id="PTHR37542">
    <property type="entry name" value="HELO DOMAIN-CONTAINING PROTEIN-RELATED"/>
    <property type="match status" value="1"/>
</dbReference>
<organism evidence="3 4">
    <name type="scientific">Elasticomyces elasticus</name>
    <dbReference type="NCBI Taxonomy" id="574655"/>
    <lineage>
        <taxon>Eukaryota</taxon>
        <taxon>Fungi</taxon>
        <taxon>Dikarya</taxon>
        <taxon>Ascomycota</taxon>
        <taxon>Pezizomycotina</taxon>
        <taxon>Dothideomycetes</taxon>
        <taxon>Dothideomycetidae</taxon>
        <taxon>Mycosphaerellales</taxon>
        <taxon>Teratosphaeriaceae</taxon>
        <taxon>Elasticomyces</taxon>
    </lineage>
</organism>
<feature type="region of interest" description="Disordered" evidence="1">
    <location>
        <begin position="105"/>
        <end position="126"/>
    </location>
</feature>
<feature type="domain" description="Prion-inhibition and propagation HeLo" evidence="2">
    <location>
        <begin position="6"/>
        <end position="216"/>
    </location>
</feature>
<reference evidence="3" key="1">
    <citation type="submission" date="2023-08" db="EMBL/GenBank/DDBJ databases">
        <title>Black Yeasts Isolated from many extreme environments.</title>
        <authorList>
            <person name="Coleine C."/>
            <person name="Stajich J.E."/>
            <person name="Selbmann L."/>
        </authorList>
    </citation>
    <scope>NUCLEOTIDE SEQUENCE</scope>
    <source>
        <strain evidence="3">CCFEE 5810</strain>
    </source>
</reference>
<evidence type="ECO:0000256" key="1">
    <source>
        <dbReference type="SAM" id="MobiDB-lite"/>
    </source>
</evidence>
<protein>
    <recommendedName>
        <fullName evidence="2">Prion-inhibition and propagation HeLo domain-containing protein</fullName>
    </recommendedName>
</protein>
<comment type="caution">
    <text evidence="3">The sequence shown here is derived from an EMBL/GenBank/DDBJ whole genome shotgun (WGS) entry which is preliminary data.</text>
</comment>
<name>A0AAN7W1T4_9PEZI</name>
<dbReference type="Proteomes" id="UP001310594">
    <property type="component" value="Unassembled WGS sequence"/>
</dbReference>
<dbReference type="EMBL" id="JAVRQU010000016">
    <property type="protein sequence ID" value="KAK5693903.1"/>
    <property type="molecule type" value="Genomic_DNA"/>
</dbReference>
<dbReference type="AlphaFoldDB" id="A0AAN7W1T4"/>
<dbReference type="Pfam" id="PF14479">
    <property type="entry name" value="HeLo"/>
    <property type="match status" value="1"/>
</dbReference>
<dbReference type="Gene3D" id="1.20.120.1020">
    <property type="entry name" value="Prion-inhibition and propagation, HeLo domain"/>
    <property type="match status" value="1"/>
</dbReference>
<proteinExistence type="predicted"/>
<sequence>MADPVGLVLGGLGVVGIFSVCVQAFDMIQIGRTQDHRLKILATKLDNQEARFMIWGGALQLDGPTRYDRRVEHPSTKPQISASCQLIYDMFTQSDQYMRRYGLKAEPQSPSSVANQQQHTGNEASPWQTTFVRFHAGFRQYTDSTRDVAMPPRSHVARWVIADQNAFSTLVQDLRKIIDDLESLTRRGIPGSEETVLAMTSNELGRISDSESVQMLQDAAADESGVISDAASVRLQALEINHLSSQDTLHTVPGATATGANDLDNGGLPRDGDPPLDDIPQNQRVMALVGKKVNRDEPGQRQASTATRDGNRAQLEVLHQHNLDARNTDATAIFFQGIGSRLTNECGKRLGKVEIDKGCVTWTAFSVPNTASSILGSFLGPGGTPY</sequence>
<dbReference type="InterPro" id="IPR038305">
    <property type="entry name" value="HeLo_sf"/>
</dbReference>
<feature type="region of interest" description="Disordered" evidence="1">
    <location>
        <begin position="249"/>
        <end position="312"/>
    </location>
</feature>
<feature type="compositionally biased region" description="Polar residues" evidence="1">
    <location>
        <begin position="108"/>
        <end position="126"/>
    </location>
</feature>
<dbReference type="InterPro" id="IPR029498">
    <property type="entry name" value="HeLo_dom"/>
</dbReference>
<evidence type="ECO:0000313" key="4">
    <source>
        <dbReference type="Proteomes" id="UP001310594"/>
    </source>
</evidence>
<evidence type="ECO:0000313" key="3">
    <source>
        <dbReference type="EMBL" id="KAK5693903.1"/>
    </source>
</evidence>
<gene>
    <name evidence="3" type="ORF">LTR97_009520</name>
</gene>